<feature type="transmembrane region" description="Helical" evidence="2">
    <location>
        <begin position="36"/>
        <end position="60"/>
    </location>
</feature>
<evidence type="ECO:0000313" key="3">
    <source>
        <dbReference type="EMBL" id="UWZ34592.1"/>
    </source>
</evidence>
<evidence type="ECO:0000313" key="4">
    <source>
        <dbReference type="Proteomes" id="UP001058271"/>
    </source>
</evidence>
<dbReference type="RefSeq" id="WP_260723914.1">
    <property type="nucleotide sequence ID" value="NZ_BAAABS010000018.1"/>
</dbReference>
<feature type="transmembrane region" description="Helical" evidence="2">
    <location>
        <begin position="66"/>
        <end position="85"/>
    </location>
</feature>
<keyword evidence="2" id="KW-0472">Membrane</keyword>
<accession>A0ABY5YYJ8</accession>
<name>A0ABY5YYJ8_9ACTN</name>
<keyword evidence="4" id="KW-1185">Reference proteome</keyword>
<feature type="region of interest" description="Disordered" evidence="1">
    <location>
        <begin position="1"/>
        <end position="22"/>
    </location>
</feature>
<protein>
    <submittedName>
        <fullName evidence="3">Uncharacterized protein</fullName>
    </submittedName>
</protein>
<gene>
    <name evidence="3" type="ORF">Drose_25630</name>
</gene>
<evidence type="ECO:0000256" key="1">
    <source>
        <dbReference type="SAM" id="MobiDB-lite"/>
    </source>
</evidence>
<proteinExistence type="predicted"/>
<dbReference type="Proteomes" id="UP001058271">
    <property type="component" value="Chromosome"/>
</dbReference>
<keyword evidence="2" id="KW-0812">Transmembrane</keyword>
<feature type="compositionally biased region" description="Basic and acidic residues" evidence="1">
    <location>
        <begin position="9"/>
        <end position="18"/>
    </location>
</feature>
<sequence length="151" mass="16556">MPPITPESQRTDTTHADRPPAPYRPSAIGVATAKSFFWAQAITGLIVGLGCVIVAVPGIVTRVPDATMMLLLPIALLIGYGLILLRRPPRRFGAKLSSYDRRVIRRRVLGLALATIASFALPTDWVWPVFLAGWATLLFAVWQVRSLLRSP</sequence>
<reference evidence="3" key="1">
    <citation type="submission" date="2021-04" db="EMBL/GenBank/DDBJ databases">
        <title>Biosynthetic gene clusters of Dactylosporangioum roseum.</title>
        <authorList>
            <person name="Hartkoorn R.C."/>
            <person name="Beaudoing E."/>
            <person name="Hot D."/>
            <person name="Moureu S."/>
        </authorList>
    </citation>
    <scope>NUCLEOTIDE SEQUENCE</scope>
    <source>
        <strain evidence="3">NRRL B-16295</strain>
    </source>
</reference>
<evidence type="ECO:0000256" key="2">
    <source>
        <dbReference type="SAM" id="Phobius"/>
    </source>
</evidence>
<dbReference type="EMBL" id="CP073721">
    <property type="protein sequence ID" value="UWZ34592.1"/>
    <property type="molecule type" value="Genomic_DNA"/>
</dbReference>
<organism evidence="3 4">
    <name type="scientific">Dactylosporangium roseum</name>
    <dbReference type="NCBI Taxonomy" id="47989"/>
    <lineage>
        <taxon>Bacteria</taxon>
        <taxon>Bacillati</taxon>
        <taxon>Actinomycetota</taxon>
        <taxon>Actinomycetes</taxon>
        <taxon>Micromonosporales</taxon>
        <taxon>Micromonosporaceae</taxon>
        <taxon>Dactylosporangium</taxon>
    </lineage>
</organism>
<feature type="transmembrane region" description="Helical" evidence="2">
    <location>
        <begin position="106"/>
        <end position="123"/>
    </location>
</feature>
<keyword evidence="2" id="KW-1133">Transmembrane helix</keyword>